<protein>
    <submittedName>
        <fullName evidence="4">DnaD domain protein</fullName>
    </submittedName>
</protein>
<dbReference type="Proteomes" id="UP000746471">
    <property type="component" value="Unassembled WGS sequence"/>
</dbReference>
<evidence type="ECO:0000256" key="2">
    <source>
        <dbReference type="SAM" id="MobiDB-lite"/>
    </source>
</evidence>
<organism evidence="4 5">
    <name type="scientific">Fusibacter paucivorans</name>
    <dbReference type="NCBI Taxonomy" id="76009"/>
    <lineage>
        <taxon>Bacteria</taxon>
        <taxon>Bacillati</taxon>
        <taxon>Bacillota</taxon>
        <taxon>Clostridia</taxon>
        <taxon>Eubacteriales</taxon>
        <taxon>Eubacteriales Family XII. Incertae Sedis</taxon>
        <taxon>Fusibacter</taxon>
    </lineage>
</organism>
<evidence type="ECO:0000313" key="4">
    <source>
        <dbReference type="EMBL" id="MBS7527199.1"/>
    </source>
</evidence>
<reference evidence="4 5" key="1">
    <citation type="submission" date="2021-05" db="EMBL/GenBank/DDBJ databases">
        <title>Fusibacter ferrireducens sp. nov., an anaerobic, sulfur- and Fe-reducing bacterium isolated from the mangrove sediment.</title>
        <authorList>
            <person name="Qiu D."/>
        </authorList>
    </citation>
    <scope>NUCLEOTIDE SEQUENCE [LARGE SCALE GENOMIC DNA]</scope>
    <source>
        <strain evidence="4 5">DSM 12116</strain>
    </source>
</reference>
<feature type="domain" description="DnaB/C C-terminal" evidence="3">
    <location>
        <begin position="145"/>
        <end position="218"/>
    </location>
</feature>
<dbReference type="EMBL" id="JAHBCL010000017">
    <property type="protein sequence ID" value="MBS7527199.1"/>
    <property type="molecule type" value="Genomic_DNA"/>
</dbReference>
<dbReference type="InterPro" id="IPR034829">
    <property type="entry name" value="DnaD-like_sf"/>
</dbReference>
<name>A0ABS5PPV1_9FIRM</name>
<dbReference type="InterPro" id="IPR006343">
    <property type="entry name" value="DnaB/C_C"/>
</dbReference>
<sequence>MSFANKAPNFDLSELHIERLFITDFMPVASGTYVKVYLMGAMFASASQRTYHADNRALATALQLPLQDVIDAWQYWERQGIIKCHPHESDTDFDVEFFSLRALYIENNFVPKQKKRSNATNTPYSQSASNNAFSSQQAVFSSLIREVEQIVGHPLSPNEHRELSDFYEHYYPDADILKRAFVYNYKERKSFGFKRIKILLDQWLKAGLTSIEAIEAHIEHTGARYAVYKEILAVLGVRHRLPYQAESDAIDRWLDSYGFEPADLVEIIKSLSKRTTNVNFNYLEAQITDLHGKGLKTASELSTVTKPTKQTASSPKRRHQYTVEKDRTYTEDELESMLLNKK</sequence>
<dbReference type="InterPro" id="IPR017019">
    <property type="entry name" value="DNA_replication_prd_bac"/>
</dbReference>
<feature type="domain" description="DnaB/C C-terminal" evidence="3">
    <location>
        <begin position="239"/>
        <end position="301"/>
    </location>
</feature>
<keyword evidence="5" id="KW-1185">Reference proteome</keyword>
<evidence type="ECO:0000256" key="1">
    <source>
        <dbReference type="ARBA" id="ARBA00093462"/>
    </source>
</evidence>
<comment type="similarity">
    <text evidence="1">Belongs to the DnaB/DnaD family.</text>
</comment>
<evidence type="ECO:0000313" key="5">
    <source>
        <dbReference type="Proteomes" id="UP000746471"/>
    </source>
</evidence>
<gene>
    <name evidence="4" type="ORF">KHM83_10955</name>
</gene>
<feature type="compositionally biased region" description="Polar residues" evidence="2">
    <location>
        <begin position="303"/>
        <end position="314"/>
    </location>
</feature>
<accession>A0ABS5PPV1</accession>
<evidence type="ECO:0000259" key="3">
    <source>
        <dbReference type="Pfam" id="PF07261"/>
    </source>
</evidence>
<dbReference type="Pfam" id="PF07261">
    <property type="entry name" value="DnaB_2"/>
    <property type="match status" value="2"/>
</dbReference>
<comment type="caution">
    <text evidence="4">The sequence shown here is derived from an EMBL/GenBank/DDBJ whole genome shotgun (WGS) entry which is preliminary data.</text>
</comment>
<dbReference type="PIRSF" id="PIRSF033722">
    <property type="entry name" value="DnaD_CA_C3587_prd"/>
    <property type="match status" value="1"/>
</dbReference>
<dbReference type="RefSeq" id="WP_213237058.1">
    <property type="nucleotide sequence ID" value="NZ_JAHBCL010000017.1"/>
</dbReference>
<proteinExistence type="inferred from homology"/>
<dbReference type="Gene3D" id="1.10.10.630">
    <property type="entry name" value="DnaD domain-like"/>
    <property type="match status" value="1"/>
</dbReference>
<feature type="region of interest" description="Disordered" evidence="2">
    <location>
        <begin position="303"/>
        <end position="327"/>
    </location>
</feature>